<evidence type="ECO:0000259" key="4">
    <source>
        <dbReference type="Pfam" id="PF00881"/>
    </source>
</evidence>
<evidence type="ECO:0000313" key="6">
    <source>
        <dbReference type="Proteomes" id="UP000295097"/>
    </source>
</evidence>
<comment type="similarity">
    <text evidence="1">Belongs to the nitroreductase family.</text>
</comment>
<dbReference type="InterPro" id="IPR000415">
    <property type="entry name" value="Nitroreductase-like"/>
</dbReference>
<dbReference type="PANTHER" id="PTHR43673:SF10">
    <property type="entry name" value="NADH DEHYDROGENASE_NAD(P)H NITROREDUCTASE XCC3605-RELATED"/>
    <property type="match status" value="1"/>
</dbReference>
<organism evidence="5 6">
    <name type="scientific">Martelella mediterranea</name>
    <dbReference type="NCBI Taxonomy" id="293089"/>
    <lineage>
        <taxon>Bacteria</taxon>
        <taxon>Pseudomonadati</taxon>
        <taxon>Pseudomonadota</taxon>
        <taxon>Alphaproteobacteria</taxon>
        <taxon>Hyphomicrobiales</taxon>
        <taxon>Aurantimonadaceae</taxon>
        <taxon>Martelella</taxon>
    </lineage>
</organism>
<sequence>MTESNHRQSEYPINPIFLDRWGPRAFDGKPMPVEDLLTVLDASRWAPSALNVQPWRFIYVLRDKDGWDEAVALLMEANQVWAGNAAALVFMVSHTKRLNRDGGWADNAGHAFDSGSAWMAASLQAKMLGYDTHGMGGIHKDKIAEKFGVPADYTVEMAFAIGKYGRKEDLPEALQEREAPSSRKPLSEVVFEGHFKG</sequence>
<comment type="caution">
    <text evidence="5">The sequence shown here is derived from an EMBL/GenBank/DDBJ whole genome shotgun (WGS) entry which is preliminary data.</text>
</comment>
<dbReference type="OrthoDB" id="9802510at2"/>
<dbReference type="CDD" id="cd02138">
    <property type="entry name" value="TdsD-like"/>
    <property type="match status" value="1"/>
</dbReference>
<feature type="compositionally biased region" description="Basic and acidic residues" evidence="3">
    <location>
        <begin position="172"/>
        <end position="181"/>
    </location>
</feature>
<protein>
    <submittedName>
        <fullName evidence="5">Nitroreductase</fullName>
    </submittedName>
</protein>
<dbReference type="GO" id="GO:0016491">
    <property type="term" value="F:oxidoreductase activity"/>
    <property type="evidence" value="ECO:0007669"/>
    <property type="project" value="UniProtKB-KW"/>
</dbReference>
<evidence type="ECO:0000256" key="2">
    <source>
        <dbReference type="ARBA" id="ARBA00023002"/>
    </source>
</evidence>
<dbReference type="SUPFAM" id="SSF55469">
    <property type="entry name" value="FMN-dependent nitroreductase-like"/>
    <property type="match status" value="1"/>
</dbReference>
<keyword evidence="6" id="KW-1185">Reference proteome</keyword>
<dbReference type="PANTHER" id="PTHR43673">
    <property type="entry name" value="NAD(P)H NITROREDUCTASE YDGI-RELATED"/>
    <property type="match status" value="1"/>
</dbReference>
<dbReference type="EMBL" id="SMAR01000002">
    <property type="protein sequence ID" value="TCT44665.1"/>
    <property type="molecule type" value="Genomic_DNA"/>
</dbReference>
<evidence type="ECO:0000256" key="1">
    <source>
        <dbReference type="ARBA" id="ARBA00007118"/>
    </source>
</evidence>
<dbReference type="RefSeq" id="WP_132308196.1">
    <property type="nucleotide sequence ID" value="NZ_SMAR01000002.1"/>
</dbReference>
<feature type="domain" description="Nitroreductase" evidence="4">
    <location>
        <begin position="20"/>
        <end position="78"/>
    </location>
</feature>
<dbReference type="InterPro" id="IPR029479">
    <property type="entry name" value="Nitroreductase"/>
</dbReference>
<dbReference type="AlphaFoldDB" id="A0A4R3NXY5"/>
<dbReference type="Gene3D" id="3.40.109.10">
    <property type="entry name" value="NADH Oxidase"/>
    <property type="match status" value="1"/>
</dbReference>
<evidence type="ECO:0000313" key="5">
    <source>
        <dbReference type="EMBL" id="TCT44665.1"/>
    </source>
</evidence>
<proteinExistence type="inferred from homology"/>
<reference evidence="5 6" key="1">
    <citation type="submission" date="2019-03" db="EMBL/GenBank/DDBJ databases">
        <title>Freshwater and sediment microbial communities from various areas in North America, analyzing microbe dynamics in response to fracking.</title>
        <authorList>
            <person name="Lamendella R."/>
        </authorList>
    </citation>
    <scope>NUCLEOTIDE SEQUENCE [LARGE SCALE GENOMIC DNA]</scope>
    <source>
        <strain evidence="5 6">175.2</strain>
    </source>
</reference>
<feature type="region of interest" description="Disordered" evidence="3">
    <location>
        <begin position="172"/>
        <end position="197"/>
    </location>
</feature>
<gene>
    <name evidence="5" type="ORF">EDC90_1002215</name>
</gene>
<accession>A0A4R3NXY5</accession>
<dbReference type="Pfam" id="PF00881">
    <property type="entry name" value="Nitroreductase"/>
    <property type="match status" value="1"/>
</dbReference>
<evidence type="ECO:0000256" key="3">
    <source>
        <dbReference type="SAM" id="MobiDB-lite"/>
    </source>
</evidence>
<name>A0A4R3NXY5_9HYPH</name>
<dbReference type="Proteomes" id="UP000295097">
    <property type="component" value="Unassembled WGS sequence"/>
</dbReference>
<keyword evidence="2" id="KW-0560">Oxidoreductase</keyword>